<keyword evidence="6 8" id="KW-1133">Transmembrane helix</keyword>
<evidence type="ECO:0000256" key="5">
    <source>
        <dbReference type="ARBA" id="ARBA00022824"/>
    </source>
</evidence>
<organism evidence="9">
    <name type="scientific">Trypanosoma vivax (strain Y486)</name>
    <dbReference type="NCBI Taxonomy" id="1055687"/>
    <lineage>
        <taxon>Eukaryota</taxon>
        <taxon>Discoba</taxon>
        <taxon>Euglenozoa</taxon>
        <taxon>Kinetoplastea</taxon>
        <taxon>Metakinetoplastina</taxon>
        <taxon>Trypanosomatida</taxon>
        <taxon>Trypanosomatidae</taxon>
        <taxon>Trypanosoma</taxon>
        <taxon>Duttonella</taxon>
    </lineage>
</organism>
<evidence type="ECO:0000256" key="4">
    <source>
        <dbReference type="ARBA" id="ARBA00022692"/>
    </source>
</evidence>
<evidence type="ECO:0000256" key="1">
    <source>
        <dbReference type="ARBA" id="ARBA00004477"/>
    </source>
</evidence>
<evidence type="ECO:0000256" key="8">
    <source>
        <dbReference type="SAM" id="Phobius"/>
    </source>
</evidence>
<keyword evidence="5" id="KW-0256">Endoplasmic reticulum</keyword>
<protein>
    <recommendedName>
        <fullName evidence="3">ER membrane protein complex subunit 4</fullName>
    </recommendedName>
</protein>
<dbReference type="Pfam" id="PF06417">
    <property type="entry name" value="EMC4"/>
    <property type="match status" value="1"/>
</dbReference>
<accession>G0TWT1</accession>
<sequence>MSRAIGRDVEHDETRGRIHRRLNGLRVQPLKSLPMTLFMMWMVGNEVSIFSIMFVGMAVTNPLQSVFGTHRMFEEFEEDACKDPAMRSAVKQSKLIYVACCLAALAVAVVKLSWMGLLPVNAMDWLDNTPPAYKEHSFGAFVS</sequence>
<evidence type="ECO:0000313" key="9">
    <source>
        <dbReference type="EMBL" id="CCC48419.1"/>
    </source>
</evidence>
<comment type="subcellular location">
    <subcellularLocation>
        <location evidence="1">Endoplasmic reticulum membrane</location>
        <topology evidence="1">Multi-pass membrane protein</topology>
    </subcellularLocation>
</comment>
<dbReference type="VEuPathDB" id="TriTrypDB:TvY486_0602100"/>
<evidence type="ECO:0000256" key="3">
    <source>
        <dbReference type="ARBA" id="ARBA00020820"/>
    </source>
</evidence>
<dbReference type="OMA" id="FMMWMVG"/>
<gene>
    <name evidence="9" type="ORF">TVY486_0602100</name>
</gene>
<reference evidence="9" key="1">
    <citation type="journal article" date="2012" name="Proc. Natl. Acad. Sci. U.S.A.">
        <title>Antigenic diversity is generated by distinct evolutionary mechanisms in African trypanosome species.</title>
        <authorList>
            <person name="Jackson A.P."/>
            <person name="Berry A."/>
            <person name="Aslett M."/>
            <person name="Allison H.C."/>
            <person name="Burton P."/>
            <person name="Vavrova-Anderson J."/>
            <person name="Brown R."/>
            <person name="Browne H."/>
            <person name="Corton N."/>
            <person name="Hauser H."/>
            <person name="Gamble J."/>
            <person name="Gilderthorp R."/>
            <person name="Marcello L."/>
            <person name="McQuillan J."/>
            <person name="Otto T.D."/>
            <person name="Quail M.A."/>
            <person name="Sanders M.J."/>
            <person name="van Tonder A."/>
            <person name="Ginger M.L."/>
            <person name="Field M.C."/>
            <person name="Barry J.D."/>
            <person name="Hertz-Fowler C."/>
            <person name="Berriman M."/>
        </authorList>
    </citation>
    <scope>NUCLEOTIDE SEQUENCE</scope>
    <source>
        <strain evidence="9">Y486</strain>
    </source>
</reference>
<dbReference type="PANTHER" id="PTHR19315">
    <property type="entry name" value="ER MEMBRANE PROTEIN COMPLEX SUBUNIT 4"/>
    <property type="match status" value="1"/>
</dbReference>
<keyword evidence="4 8" id="KW-0812">Transmembrane</keyword>
<comment type="similarity">
    <text evidence="2">Belongs to the EMC4 family.</text>
</comment>
<dbReference type="InterPro" id="IPR009445">
    <property type="entry name" value="TMEM85/Emc4"/>
</dbReference>
<evidence type="ECO:0000256" key="6">
    <source>
        <dbReference type="ARBA" id="ARBA00022989"/>
    </source>
</evidence>
<proteinExistence type="inferred from homology"/>
<evidence type="ECO:0000256" key="2">
    <source>
        <dbReference type="ARBA" id="ARBA00007715"/>
    </source>
</evidence>
<dbReference type="AlphaFoldDB" id="G0TWT1"/>
<dbReference type="EMBL" id="HE573022">
    <property type="protein sequence ID" value="CCC48419.1"/>
    <property type="molecule type" value="Genomic_DNA"/>
</dbReference>
<dbReference type="GO" id="GO:0005789">
    <property type="term" value="C:endoplasmic reticulum membrane"/>
    <property type="evidence" value="ECO:0007669"/>
    <property type="project" value="UniProtKB-SubCell"/>
</dbReference>
<feature type="transmembrane region" description="Helical" evidence="8">
    <location>
        <begin position="95"/>
        <end position="117"/>
    </location>
</feature>
<name>G0TWT1_TRYVY</name>
<feature type="transmembrane region" description="Helical" evidence="8">
    <location>
        <begin position="38"/>
        <end position="63"/>
    </location>
</feature>
<evidence type="ECO:0000256" key="7">
    <source>
        <dbReference type="ARBA" id="ARBA00023136"/>
    </source>
</evidence>
<keyword evidence="7 8" id="KW-0472">Membrane</keyword>